<feature type="transmembrane region" description="Helical" evidence="15">
    <location>
        <begin position="125"/>
        <end position="144"/>
    </location>
</feature>
<evidence type="ECO:0000256" key="11">
    <source>
        <dbReference type="ARBA" id="ARBA00023136"/>
    </source>
</evidence>
<dbReference type="GeneTree" id="ENSGT00940000158049"/>
<dbReference type="Pfam" id="PF16192">
    <property type="entry name" value="PMT_4TMC"/>
    <property type="match status" value="1"/>
</dbReference>
<evidence type="ECO:0000256" key="5">
    <source>
        <dbReference type="ARBA" id="ARBA00022676"/>
    </source>
</evidence>
<protein>
    <recommendedName>
        <fullName evidence="14">Protein O-mannosyl-transferase 1</fullName>
        <ecNumber evidence="4">2.4.1.109</ecNumber>
    </recommendedName>
</protein>
<dbReference type="SUPFAM" id="SSF82109">
    <property type="entry name" value="MIR domain"/>
    <property type="match status" value="1"/>
</dbReference>
<feature type="transmembrane region" description="Helical" evidence="15">
    <location>
        <begin position="6"/>
        <end position="28"/>
    </location>
</feature>
<keyword evidence="9" id="KW-0256">Endoplasmic reticulum</keyword>
<evidence type="ECO:0000256" key="12">
    <source>
        <dbReference type="ARBA" id="ARBA00045085"/>
    </source>
</evidence>
<dbReference type="GO" id="GO:0005789">
    <property type="term" value="C:endoplasmic reticulum membrane"/>
    <property type="evidence" value="ECO:0007669"/>
    <property type="project" value="UniProtKB-SubCell"/>
</dbReference>
<keyword evidence="5" id="KW-0328">Glycosyltransferase</keyword>
<evidence type="ECO:0000256" key="9">
    <source>
        <dbReference type="ARBA" id="ARBA00022824"/>
    </source>
</evidence>
<proteinExistence type="inferred from homology"/>
<comment type="similarity">
    <text evidence="3">Belongs to the glycosyltransferase 39 family.</text>
</comment>
<dbReference type="FunFam" id="2.80.10.50:FF:000012">
    <property type="entry name" value="Protein O-mannosyl-transferase 1"/>
    <property type="match status" value="1"/>
</dbReference>
<dbReference type="UniPathway" id="UPA00378"/>
<keyword evidence="10 15" id="KW-1133">Transmembrane helix</keyword>
<keyword evidence="7 15" id="KW-0812">Transmembrane</keyword>
<dbReference type="Pfam" id="PF02366">
    <property type="entry name" value="PMT"/>
    <property type="match status" value="1"/>
</dbReference>
<keyword evidence="11 15" id="KW-0472">Membrane</keyword>
<reference evidence="17" key="2">
    <citation type="submission" date="2025-08" db="UniProtKB">
        <authorList>
            <consortium name="Ensembl"/>
        </authorList>
    </citation>
    <scope>IDENTIFICATION</scope>
</reference>
<dbReference type="Pfam" id="PF02815">
    <property type="entry name" value="MIR"/>
    <property type="match status" value="1"/>
</dbReference>
<keyword evidence="6" id="KW-0808">Transferase</keyword>
<evidence type="ECO:0000313" key="17">
    <source>
        <dbReference type="Ensembl" id="ENSATEP00000067247.1"/>
    </source>
</evidence>
<evidence type="ECO:0000313" key="18">
    <source>
        <dbReference type="Proteomes" id="UP000265040"/>
    </source>
</evidence>
<dbReference type="Ensembl" id="ENSATET00000069461.1">
    <property type="protein sequence ID" value="ENSATEP00000067247.1"/>
    <property type="gene ID" value="ENSATEG00000016267.3"/>
</dbReference>
<keyword evidence="8" id="KW-0677">Repeat</keyword>
<dbReference type="InterPro" id="IPR027005">
    <property type="entry name" value="PMT-like"/>
</dbReference>
<feature type="domain" description="MIR" evidence="16">
    <location>
        <begin position="434"/>
        <end position="494"/>
    </location>
</feature>
<evidence type="ECO:0000256" key="14">
    <source>
        <dbReference type="ARBA" id="ARBA00067952"/>
    </source>
</evidence>
<dbReference type="PANTHER" id="PTHR10050">
    <property type="entry name" value="DOLICHYL-PHOSPHATE-MANNOSE--PROTEIN MANNOSYLTRANSFERASE"/>
    <property type="match status" value="1"/>
</dbReference>
<accession>A0A7N6BTX5</accession>
<dbReference type="InterPro" id="IPR016093">
    <property type="entry name" value="MIR_motif"/>
</dbReference>
<evidence type="ECO:0000256" key="1">
    <source>
        <dbReference type="ARBA" id="ARBA00004477"/>
    </source>
</evidence>
<feature type="transmembrane region" description="Helical" evidence="15">
    <location>
        <begin position="243"/>
        <end position="264"/>
    </location>
</feature>
<comment type="catalytic activity">
    <reaction evidence="13">
        <text>a di-trans,poly-cis-dolichyl beta-D-mannosyl phosphate + L-seryl-[protein] = 3-O-(alpha-D-mannosyl)-L-seryl-[protein] + a di-trans,poly-cis-dolichyl phosphate + H(+)</text>
        <dbReference type="Rhea" id="RHEA:17377"/>
        <dbReference type="Rhea" id="RHEA-COMP:9863"/>
        <dbReference type="Rhea" id="RHEA-COMP:13546"/>
        <dbReference type="Rhea" id="RHEA-COMP:19498"/>
        <dbReference type="Rhea" id="RHEA-COMP:19501"/>
        <dbReference type="ChEBI" id="CHEBI:15378"/>
        <dbReference type="ChEBI" id="CHEBI:29999"/>
        <dbReference type="ChEBI" id="CHEBI:57683"/>
        <dbReference type="ChEBI" id="CHEBI:58211"/>
        <dbReference type="ChEBI" id="CHEBI:137321"/>
        <dbReference type="EC" id="2.4.1.109"/>
    </reaction>
</comment>
<feature type="transmembrane region" description="Helical" evidence="15">
    <location>
        <begin position="182"/>
        <end position="209"/>
    </location>
</feature>
<keyword evidence="18" id="KW-1185">Reference proteome</keyword>
<comment type="subcellular location">
    <subcellularLocation>
        <location evidence="1">Endoplasmic reticulum membrane</location>
        <topology evidence="1">Multi-pass membrane protein</topology>
    </subcellularLocation>
</comment>
<dbReference type="Gene3D" id="2.80.10.50">
    <property type="match status" value="1"/>
</dbReference>
<dbReference type="GO" id="GO:0004169">
    <property type="term" value="F:dolichyl-phosphate-mannose-protein mannosyltransferase activity"/>
    <property type="evidence" value="ECO:0007669"/>
    <property type="project" value="UniProtKB-EC"/>
</dbReference>
<dbReference type="PROSITE" id="PS50919">
    <property type="entry name" value="MIR"/>
    <property type="match status" value="3"/>
</dbReference>
<organism evidence="17 18">
    <name type="scientific">Anabas testudineus</name>
    <name type="common">Climbing perch</name>
    <name type="synonym">Anthias testudineus</name>
    <dbReference type="NCBI Taxonomy" id="64144"/>
    <lineage>
        <taxon>Eukaryota</taxon>
        <taxon>Metazoa</taxon>
        <taxon>Chordata</taxon>
        <taxon>Craniata</taxon>
        <taxon>Vertebrata</taxon>
        <taxon>Euteleostomi</taxon>
        <taxon>Actinopterygii</taxon>
        <taxon>Neopterygii</taxon>
        <taxon>Teleostei</taxon>
        <taxon>Neoteleostei</taxon>
        <taxon>Acanthomorphata</taxon>
        <taxon>Anabantaria</taxon>
        <taxon>Anabantiformes</taxon>
        <taxon>Anabantoidei</taxon>
        <taxon>Anabantidae</taxon>
        <taxon>Anabas</taxon>
    </lineage>
</organism>
<evidence type="ECO:0000256" key="4">
    <source>
        <dbReference type="ARBA" id="ARBA00012839"/>
    </source>
</evidence>
<evidence type="ECO:0000256" key="13">
    <source>
        <dbReference type="ARBA" id="ARBA00045102"/>
    </source>
</evidence>
<feature type="transmembrane region" description="Helical" evidence="15">
    <location>
        <begin position="612"/>
        <end position="637"/>
    </location>
</feature>
<dbReference type="Proteomes" id="UP000265040">
    <property type="component" value="Chromosome 9"/>
</dbReference>
<evidence type="ECO:0000256" key="10">
    <source>
        <dbReference type="ARBA" id="ARBA00022989"/>
    </source>
</evidence>
<dbReference type="InterPro" id="IPR003342">
    <property type="entry name" value="ArnT-like_N"/>
</dbReference>
<dbReference type="InterPro" id="IPR036300">
    <property type="entry name" value="MIR_dom_sf"/>
</dbReference>
<feature type="transmembrane region" description="Helical" evidence="15">
    <location>
        <begin position="151"/>
        <end position="170"/>
    </location>
</feature>
<feature type="transmembrane region" description="Helical" evidence="15">
    <location>
        <begin position="579"/>
        <end position="600"/>
    </location>
</feature>
<feature type="domain" description="MIR" evidence="16">
    <location>
        <begin position="373"/>
        <end position="430"/>
    </location>
</feature>
<dbReference type="CDD" id="cd23281">
    <property type="entry name" value="beta-trefoil_MIR_POMT1"/>
    <property type="match status" value="1"/>
</dbReference>
<evidence type="ECO:0000256" key="15">
    <source>
        <dbReference type="SAM" id="Phobius"/>
    </source>
</evidence>
<dbReference type="PANTHER" id="PTHR10050:SF51">
    <property type="entry name" value="PROTEIN O-MANNOSYL-TRANSFERASE 1"/>
    <property type="match status" value="1"/>
</dbReference>
<evidence type="ECO:0000256" key="6">
    <source>
        <dbReference type="ARBA" id="ARBA00022679"/>
    </source>
</evidence>
<feature type="domain" description="MIR" evidence="16">
    <location>
        <begin position="299"/>
        <end position="362"/>
    </location>
</feature>
<comment type="catalytic activity">
    <reaction evidence="12">
        <text>a di-trans,poly-cis-dolichyl beta-D-mannosyl phosphate + L-threonyl-[protein] = 3-O-(alpha-D-mannosyl)-L-threonyl-[protein] + a di-trans,poly-cis-dolichyl phosphate + H(+)</text>
        <dbReference type="Rhea" id="RHEA:53396"/>
        <dbReference type="Rhea" id="RHEA-COMP:11060"/>
        <dbReference type="Rhea" id="RHEA-COMP:13547"/>
        <dbReference type="Rhea" id="RHEA-COMP:19498"/>
        <dbReference type="Rhea" id="RHEA-COMP:19501"/>
        <dbReference type="ChEBI" id="CHEBI:15378"/>
        <dbReference type="ChEBI" id="CHEBI:30013"/>
        <dbReference type="ChEBI" id="CHEBI:57683"/>
        <dbReference type="ChEBI" id="CHEBI:58211"/>
        <dbReference type="ChEBI" id="CHEBI:137323"/>
        <dbReference type="EC" id="2.4.1.109"/>
    </reaction>
</comment>
<dbReference type="InterPro" id="IPR032421">
    <property type="entry name" value="PMT_4TMC"/>
</dbReference>
<evidence type="ECO:0000259" key="16">
    <source>
        <dbReference type="PROSITE" id="PS50919"/>
    </source>
</evidence>
<evidence type="ECO:0000256" key="7">
    <source>
        <dbReference type="ARBA" id="ARBA00022692"/>
    </source>
</evidence>
<name>A0A7N6BTX5_ANATE</name>
<sequence>GWTCSILPLVMTVQMDLVLLLVSVLAFWTRLSQLSYPNAVVFDEVYYGQFVSLYMKRVFFIDDSGPPLGHMILALGGGFDGNFVWNRIGAEYPSSVNVWSLRLLPALCGALCVPLVYLLTLELKFSHLSALGAALLLLLENSLIVQSRFMLLESVLIFFVLLAVFSYLRFHNAPSCSWFRYGWLLLSGASCAAAIGVKYMGVFSHLLLLGVASLHTWTMIGDRTVSHVSPGSVVMQVLMSLNCVCRVVCLLVVPVLLYVFWFYIHLSILNRSGPHDQLMSSAFQASLQGGLSRITQGQPLEVAYGSQVTLRSSASQPIPCWLHSHKANYPIRYENGRGSSHQQQVTCYPFKDVNNWWIIKDPSRQELVVSSPPRPIRHGDVIQLVHGMTSRFLNSHDVAAPMSPHAQEISGYIDFNVSMPAQNLWRVEVSNRDSESEVWKTILSEVRLVHVNTSAVLKLSGVSLPDWGFRQLEVVAEKLFKAHSSSLGWTVEEHRYGTSEEQKEREAELHSPTHIDVDRKISFWAKFLELQWKMLTVKQEDSEHKYSSAPLEWITMETNIAYWLHPTTNAQIHLIGNPVSWGVANLCLMAYQLLAAVYLLRRRRGFKDLPDGVWSQFVCLGCVCVGGWLVNFVPFLLMEKTLFLYHYLPAQCYLYLLSPALLEHAHTHLSATHRRALCMCLSAGLLSVFLSYRNFCPLTYGSPELSANQLQALKWRDTWDILYRRH</sequence>
<feature type="transmembrane region" description="Helical" evidence="15">
    <location>
        <begin position="101"/>
        <end position="119"/>
    </location>
</feature>
<dbReference type="AlphaFoldDB" id="A0A7N6BTX5"/>
<evidence type="ECO:0000256" key="3">
    <source>
        <dbReference type="ARBA" id="ARBA00007222"/>
    </source>
</evidence>
<evidence type="ECO:0000256" key="8">
    <source>
        <dbReference type="ARBA" id="ARBA00022737"/>
    </source>
</evidence>
<comment type="pathway">
    <text evidence="2">Protein modification; protein glycosylation.</text>
</comment>
<evidence type="ECO:0000256" key="2">
    <source>
        <dbReference type="ARBA" id="ARBA00004922"/>
    </source>
</evidence>
<dbReference type="SMART" id="SM00472">
    <property type="entry name" value="MIR"/>
    <property type="match status" value="3"/>
</dbReference>
<gene>
    <name evidence="17" type="primary">POMT1</name>
</gene>
<dbReference type="EC" id="2.4.1.109" evidence="4"/>
<reference evidence="17" key="3">
    <citation type="submission" date="2025-09" db="UniProtKB">
        <authorList>
            <consortium name="Ensembl"/>
        </authorList>
    </citation>
    <scope>IDENTIFICATION</scope>
</reference>
<reference evidence="17" key="1">
    <citation type="submission" date="2021-04" db="EMBL/GenBank/DDBJ databases">
        <authorList>
            <consortium name="Wellcome Sanger Institute Data Sharing"/>
        </authorList>
    </citation>
    <scope>NUCLEOTIDE SEQUENCE [LARGE SCALE GENOMIC DNA]</scope>
</reference>